<name>A0ABR1W6A0_9PEZI</name>
<protein>
    <submittedName>
        <fullName evidence="1">Uncharacterized protein</fullName>
    </submittedName>
</protein>
<keyword evidence="2" id="KW-1185">Reference proteome</keyword>
<organism evidence="1 2">
    <name type="scientific">Apiospora phragmitis</name>
    <dbReference type="NCBI Taxonomy" id="2905665"/>
    <lineage>
        <taxon>Eukaryota</taxon>
        <taxon>Fungi</taxon>
        <taxon>Dikarya</taxon>
        <taxon>Ascomycota</taxon>
        <taxon>Pezizomycotina</taxon>
        <taxon>Sordariomycetes</taxon>
        <taxon>Xylariomycetidae</taxon>
        <taxon>Amphisphaeriales</taxon>
        <taxon>Apiosporaceae</taxon>
        <taxon>Apiospora</taxon>
    </lineage>
</organism>
<proteinExistence type="predicted"/>
<sequence length="105" mass="11662">MVVNFLTRDERVRALGFECQCEGCHEGDPDNRYLSDLRRTLLRGLDAISNVGLSTGAEHIVSNESNPIIADEGDHRNVVELQEDMGVEVSSYNPFQASPVIEEVD</sequence>
<reference evidence="1 2" key="1">
    <citation type="submission" date="2023-01" db="EMBL/GenBank/DDBJ databases">
        <title>Analysis of 21 Apiospora genomes using comparative genomics revels a genus with tremendous synthesis potential of carbohydrate active enzymes and secondary metabolites.</title>
        <authorList>
            <person name="Sorensen T."/>
        </authorList>
    </citation>
    <scope>NUCLEOTIDE SEQUENCE [LARGE SCALE GENOMIC DNA]</scope>
    <source>
        <strain evidence="1 2">CBS 135458</strain>
    </source>
</reference>
<dbReference type="RefSeq" id="XP_066720054.1">
    <property type="nucleotide sequence ID" value="XM_066854199.1"/>
</dbReference>
<gene>
    <name evidence="1" type="ORF">PG994_002790</name>
</gene>
<comment type="caution">
    <text evidence="1">The sequence shown here is derived from an EMBL/GenBank/DDBJ whole genome shotgun (WGS) entry which is preliminary data.</text>
</comment>
<evidence type="ECO:0000313" key="2">
    <source>
        <dbReference type="Proteomes" id="UP001480595"/>
    </source>
</evidence>
<dbReference type="GeneID" id="92087262"/>
<evidence type="ECO:0000313" key="1">
    <source>
        <dbReference type="EMBL" id="KAK8078983.1"/>
    </source>
</evidence>
<dbReference type="EMBL" id="JAQQWL010000003">
    <property type="protein sequence ID" value="KAK8078983.1"/>
    <property type="molecule type" value="Genomic_DNA"/>
</dbReference>
<dbReference type="Proteomes" id="UP001480595">
    <property type="component" value="Unassembled WGS sequence"/>
</dbReference>
<accession>A0ABR1W6A0</accession>